<dbReference type="STRING" id="66420.A0A194PRD2"/>
<dbReference type="AlphaFoldDB" id="A0A194PRD2"/>
<name>A0A194PRD2_PAPXU</name>
<dbReference type="EMBL" id="KQ459596">
    <property type="protein sequence ID" value="KPI95309.1"/>
    <property type="molecule type" value="Genomic_DNA"/>
</dbReference>
<protein>
    <submittedName>
        <fullName evidence="2">Uncharacterized protein</fullName>
    </submittedName>
</protein>
<keyword evidence="3" id="KW-1185">Reference proteome</keyword>
<evidence type="ECO:0000313" key="3">
    <source>
        <dbReference type="Proteomes" id="UP000053268"/>
    </source>
</evidence>
<feature type="compositionally biased region" description="Low complexity" evidence="1">
    <location>
        <begin position="7"/>
        <end position="39"/>
    </location>
</feature>
<feature type="region of interest" description="Disordered" evidence="1">
    <location>
        <begin position="149"/>
        <end position="189"/>
    </location>
</feature>
<feature type="region of interest" description="Disordered" evidence="1">
    <location>
        <begin position="1"/>
        <end position="39"/>
    </location>
</feature>
<proteinExistence type="predicted"/>
<accession>A0A194PRD2</accession>
<organism evidence="2 3">
    <name type="scientific">Papilio xuthus</name>
    <name type="common">Asian swallowtail butterfly</name>
    <dbReference type="NCBI Taxonomy" id="66420"/>
    <lineage>
        <taxon>Eukaryota</taxon>
        <taxon>Metazoa</taxon>
        <taxon>Ecdysozoa</taxon>
        <taxon>Arthropoda</taxon>
        <taxon>Hexapoda</taxon>
        <taxon>Insecta</taxon>
        <taxon>Pterygota</taxon>
        <taxon>Neoptera</taxon>
        <taxon>Endopterygota</taxon>
        <taxon>Lepidoptera</taxon>
        <taxon>Glossata</taxon>
        <taxon>Ditrysia</taxon>
        <taxon>Papilionoidea</taxon>
        <taxon>Papilionidae</taxon>
        <taxon>Papilioninae</taxon>
        <taxon>Papilio</taxon>
    </lineage>
</organism>
<evidence type="ECO:0000256" key="1">
    <source>
        <dbReference type="SAM" id="MobiDB-lite"/>
    </source>
</evidence>
<sequence>MCHRAPRGVAGRRGVSPGAAGCHRAPRGVAGPRGVPPGAAGRSVKLWDVQLCACTLPASGRWARPPPLPLPPPPAAARKQTHPQYVNVMLLQSRASSSSSSGCLSDGGVASETAFDCEFSMGTIKRKPSMKPNIPLTWMTRQLKEMAEIGSAPGEEGRGDGGTLTRRSRPRPRDDATLKRHHTESSESAVYGTTVLRPAIRALLALRALLARRRCNVRNMHVYI</sequence>
<dbReference type="Proteomes" id="UP000053268">
    <property type="component" value="Unassembled WGS sequence"/>
</dbReference>
<reference evidence="2 3" key="1">
    <citation type="journal article" date="2015" name="Nat. Commun.">
        <title>Outbred genome sequencing and CRISPR/Cas9 gene editing in butterflies.</title>
        <authorList>
            <person name="Li X."/>
            <person name="Fan D."/>
            <person name="Zhang W."/>
            <person name="Liu G."/>
            <person name="Zhang L."/>
            <person name="Zhao L."/>
            <person name="Fang X."/>
            <person name="Chen L."/>
            <person name="Dong Y."/>
            <person name="Chen Y."/>
            <person name="Ding Y."/>
            <person name="Zhao R."/>
            <person name="Feng M."/>
            <person name="Zhu Y."/>
            <person name="Feng Y."/>
            <person name="Jiang X."/>
            <person name="Zhu D."/>
            <person name="Xiang H."/>
            <person name="Feng X."/>
            <person name="Li S."/>
            <person name="Wang J."/>
            <person name="Zhang G."/>
            <person name="Kronforst M.R."/>
            <person name="Wang W."/>
        </authorList>
    </citation>
    <scope>NUCLEOTIDE SEQUENCE [LARGE SCALE GENOMIC DNA]</scope>
    <source>
        <strain evidence="2">Ya'a_city_454_Px</strain>
        <tissue evidence="2">Whole body</tissue>
    </source>
</reference>
<gene>
    <name evidence="2" type="ORF">RR46_08768</name>
</gene>
<evidence type="ECO:0000313" key="2">
    <source>
        <dbReference type="EMBL" id="KPI95309.1"/>
    </source>
</evidence>